<proteinExistence type="predicted"/>
<evidence type="ECO:0000313" key="2">
    <source>
        <dbReference type="Proteomes" id="UP000663850"/>
    </source>
</evidence>
<reference evidence="1" key="1">
    <citation type="submission" date="2021-01" db="EMBL/GenBank/DDBJ databases">
        <authorList>
            <person name="Kaushik A."/>
        </authorList>
    </citation>
    <scope>NUCLEOTIDE SEQUENCE</scope>
    <source>
        <strain evidence="1">Type strain: AG8-Rh-89/</strain>
    </source>
</reference>
<name>A0A8H2XM51_9AGAM</name>
<gene>
    <name evidence="1" type="ORF">RDB_LOCUS15155</name>
</gene>
<accession>A0A8H2XM51</accession>
<dbReference type="EMBL" id="CAJMWZ010000825">
    <property type="protein sequence ID" value="CAE6426502.1"/>
    <property type="molecule type" value="Genomic_DNA"/>
</dbReference>
<evidence type="ECO:0000313" key="1">
    <source>
        <dbReference type="EMBL" id="CAE6426502.1"/>
    </source>
</evidence>
<organism evidence="1 2">
    <name type="scientific">Rhizoctonia solani</name>
    <dbReference type="NCBI Taxonomy" id="456999"/>
    <lineage>
        <taxon>Eukaryota</taxon>
        <taxon>Fungi</taxon>
        <taxon>Dikarya</taxon>
        <taxon>Basidiomycota</taxon>
        <taxon>Agaricomycotina</taxon>
        <taxon>Agaricomycetes</taxon>
        <taxon>Cantharellales</taxon>
        <taxon>Ceratobasidiaceae</taxon>
        <taxon>Rhizoctonia</taxon>
    </lineage>
</organism>
<dbReference type="Proteomes" id="UP000663850">
    <property type="component" value="Unassembled WGS sequence"/>
</dbReference>
<dbReference type="AlphaFoldDB" id="A0A8H2XM51"/>
<sequence>MEEYIRSFGIGCSEYGLGKRIKRQGLFIRIIQQFAVYLEAHSGGRTSSPPHTYINPLSVRASNVTSDPSDGITSDNASMLVLPSLSELSVNRGLSYDRLYVPRINQVWREVDRTSKCYGIFFGFNLSLGRVLQTAHRAKRWVSNTRCNTASL</sequence>
<protein>
    <submittedName>
        <fullName evidence="1">Uncharacterized protein</fullName>
    </submittedName>
</protein>
<comment type="caution">
    <text evidence="1">The sequence shown here is derived from an EMBL/GenBank/DDBJ whole genome shotgun (WGS) entry which is preliminary data.</text>
</comment>